<dbReference type="GO" id="GO:0005634">
    <property type="term" value="C:nucleus"/>
    <property type="evidence" value="ECO:0000318"/>
    <property type="project" value="GO_Central"/>
</dbReference>
<dbReference type="HOGENOM" id="CLU_817585_0_0_1"/>
<dbReference type="GeneID" id="7445974"/>
<dbReference type="PaxDb" id="35128-Thaps6238"/>
<dbReference type="InParanoid" id="B8C5Z3"/>
<gene>
    <name evidence="2" type="ORF">THAPSDRAFT_6238</name>
</gene>
<reference evidence="2 3" key="2">
    <citation type="journal article" date="2008" name="Nature">
        <title>The Phaeodactylum genome reveals the evolutionary history of diatom genomes.</title>
        <authorList>
            <person name="Bowler C."/>
            <person name="Allen A.E."/>
            <person name="Badger J.H."/>
            <person name="Grimwood J."/>
            <person name="Jabbari K."/>
            <person name="Kuo A."/>
            <person name="Maheswari U."/>
            <person name="Martens C."/>
            <person name="Maumus F."/>
            <person name="Otillar R.P."/>
            <person name="Rayko E."/>
            <person name="Salamov A."/>
            <person name="Vandepoele K."/>
            <person name="Beszteri B."/>
            <person name="Gruber A."/>
            <person name="Heijde M."/>
            <person name="Katinka M."/>
            <person name="Mock T."/>
            <person name="Valentin K."/>
            <person name="Verret F."/>
            <person name="Berges J.A."/>
            <person name="Brownlee C."/>
            <person name="Cadoret J.P."/>
            <person name="Chiovitti A."/>
            <person name="Choi C.J."/>
            <person name="Coesel S."/>
            <person name="De Martino A."/>
            <person name="Detter J.C."/>
            <person name="Durkin C."/>
            <person name="Falciatore A."/>
            <person name="Fournet J."/>
            <person name="Haruta M."/>
            <person name="Huysman M.J."/>
            <person name="Jenkins B.D."/>
            <person name="Jiroutova K."/>
            <person name="Jorgensen R.E."/>
            <person name="Joubert Y."/>
            <person name="Kaplan A."/>
            <person name="Kroger N."/>
            <person name="Kroth P.G."/>
            <person name="La Roche J."/>
            <person name="Lindquist E."/>
            <person name="Lommer M."/>
            <person name="Martin-Jezequel V."/>
            <person name="Lopez P.J."/>
            <person name="Lucas S."/>
            <person name="Mangogna M."/>
            <person name="McGinnis K."/>
            <person name="Medlin L.K."/>
            <person name="Montsant A."/>
            <person name="Oudot-Le Secq M.P."/>
            <person name="Napoli C."/>
            <person name="Obornik M."/>
            <person name="Parker M.S."/>
            <person name="Petit J.L."/>
            <person name="Porcel B.M."/>
            <person name="Poulsen N."/>
            <person name="Robison M."/>
            <person name="Rychlewski L."/>
            <person name="Rynearson T.A."/>
            <person name="Schmutz J."/>
            <person name="Shapiro H."/>
            <person name="Siaut M."/>
            <person name="Stanley M."/>
            <person name="Sussman M.R."/>
            <person name="Taylor A.R."/>
            <person name="Vardi A."/>
            <person name="von Dassow P."/>
            <person name="Vyverman W."/>
            <person name="Willis A."/>
            <person name="Wyrwicz L.S."/>
            <person name="Rokhsar D.S."/>
            <person name="Weissenbach J."/>
            <person name="Armbrust E.V."/>
            <person name="Green B.R."/>
            <person name="Van de Peer Y."/>
            <person name="Grigoriev I.V."/>
        </authorList>
    </citation>
    <scope>NUCLEOTIDE SEQUENCE [LARGE SCALE GENOMIC DNA]</scope>
    <source>
        <strain evidence="2 3">CCMP1335</strain>
    </source>
</reference>
<dbReference type="InterPro" id="IPR045091">
    <property type="entry name" value="Mad2-like"/>
</dbReference>
<keyword evidence="3" id="KW-1185">Reference proteome</keyword>
<dbReference type="AlphaFoldDB" id="B8C5Z3"/>
<evidence type="ECO:0000259" key="1">
    <source>
        <dbReference type="PROSITE" id="PS50815"/>
    </source>
</evidence>
<dbReference type="PANTHER" id="PTHR11842:SF10">
    <property type="entry name" value="MITOTIC SPINDLE ASSEMBLY CHECKPOINT PROTEIN MAD2B"/>
    <property type="match status" value="1"/>
</dbReference>
<dbReference type="EMBL" id="CM000643">
    <property type="protein sequence ID" value="EED91593.1"/>
    <property type="molecule type" value="Genomic_DNA"/>
</dbReference>
<reference evidence="2 3" key="1">
    <citation type="journal article" date="2004" name="Science">
        <title>The genome of the diatom Thalassiosira pseudonana: ecology, evolution, and metabolism.</title>
        <authorList>
            <person name="Armbrust E.V."/>
            <person name="Berges J.A."/>
            <person name="Bowler C."/>
            <person name="Green B.R."/>
            <person name="Martinez D."/>
            <person name="Putnam N.H."/>
            <person name="Zhou S."/>
            <person name="Allen A.E."/>
            <person name="Apt K.E."/>
            <person name="Bechner M."/>
            <person name="Brzezinski M.A."/>
            <person name="Chaal B.K."/>
            <person name="Chiovitti A."/>
            <person name="Davis A.K."/>
            <person name="Demarest M.S."/>
            <person name="Detter J.C."/>
            <person name="Glavina T."/>
            <person name="Goodstein D."/>
            <person name="Hadi M.Z."/>
            <person name="Hellsten U."/>
            <person name="Hildebrand M."/>
            <person name="Jenkins B.D."/>
            <person name="Jurka J."/>
            <person name="Kapitonov V.V."/>
            <person name="Kroger N."/>
            <person name="Lau W.W."/>
            <person name="Lane T.W."/>
            <person name="Larimer F.W."/>
            <person name="Lippmeier J.C."/>
            <person name="Lucas S."/>
            <person name="Medina M."/>
            <person name="Montsant A."/>
            <person name="Obornik M."/>
            <person name="Parker M.S."/>
            <person name="Palenik B."/>
            <person name="Pazour G.J."/>
            <person name="Richardson P.M."/>
            <person name="Rynearson T.A."/>
            <person name="Saito M.A."/>
            <person name="Schwartz D.C."/>
            <person name="Thamatrakoln K."/>
            <person name="Valentin K."/>
            <person name="Vardi A."/>
            <person name="Wilkerson F.P."/>
            <person name="Rokhsar D.S."/>
        </authorList>
    </citation>
    <scope>NUCLEOTIDE SEQUENCE [LARGE SCALE GENOMIC DNA]</scope>
    <source>
        <strain evidence="2 3">CCMP1335</strain>
    </source>
</reference>
<dbReference type="GO" id="GO:0006281">
    <property type="term" value="P:DNA repair"/>
    <property type="evidence" value="ECO:0000318"/>
    <property type="project" value="GO_Central"/>
</dbReference>
<dbReference type="Gene3D" id="3.30.900.10">
    <property type="entry name" value="HORMA domain"/>
    <property type="match status" value="1"/>
</dbReference>
<dbReference type="Proteomes" id="UP000001449">
    <property type="component" value="Chromosome 6"/>
</dbReference>
<dbReference type="eggNOG" id="ENOG502SXYR">
    <property type="taxonomic scope" value="Eukaryota"/>
</dbReference>
<dbReference type="SUPFAM" id="SSF56019">
    <property type="entry name" value="The spindle assembly checkpoint protein mad2"/>
    <property type="match status" value="1"/>
</dbReference>
<protein>
    <recommendedName>
        <fullName evidence="1">HORMA domain-containing protein</fullName>
    </recommendedName>
</protein>
<proteinExistence type="predicted"/>
<dbReference type="RefSeq" id="XP_002291486.1">
    <property type="nucleotide sequence ID" value="XM_002291450.1"/>
</dbReference>
<sequence length="340" mass="38011">MASASASTTTNTGNAKAQATPSLQFSNLLGSTLETIIHQLLYSRSIYPPDSFVIHRHLGVRCHASRVPQVGDYISDFLSVAVPSIISGVGECLSLIILEEETVAGRRRGAGERTGVTKTLERFVFQFHMDDLIPKTEQKPTAAVVAMQHNPECDIMDIEDEHWQKKEEAMKLDTQLAGEARAQLERSMRECLLRVLALRGRRKREGEKAENLNFKLCLQVVSDRKQIGEGKRNTDGTISTESCSELTEAMRQGDWFQSEESSCLFTAASDKSTGNMMQQTQSANRKGLLRPIKDVILPSCGMRMMMGMEVNPFEDETYQFGQPMVKKRSAETLPCRLRTE</sequence>
<dbReference type="STRING" id="35128.B8C5Z3"/>
<dbReference type="InterPro" id="IPR036570">
    <property type="entry name" value="HORMA_dom_sf"/>
</dbReference>
<accession>B8C5Z3</accession>
<dbReference type="OMA" id="DIEDEHW"/>
<organism evidence="2 3">
    <name type="scientific">Thalassiosira pseudonana</name>
    <name type="common">Marine diatom</name>
    <name type="synonym">Cyclotella nana</name>
    <dbReference type="NCBI Taxonomy" id="35128"/>
    <lineage>
        <taxon>Eukaryota</taxon>
        <taxon>Sar</taxon>
        <taxon>Stramenopiles</taxon>
        <taxon>Ochrophyta</taxon>
        <taxon>Bacillariophyta</taxon>
        <taxon>Coscinodiscophyceae</taxon>
        <taxon>Thalassiosirophycidae</taxon>
        <taxon>Thalassiosirales</taxon>
        <taxon>Thalassiosiraceae</taxon>
        <taxon>Thalassiosira</taxon>
    </lineage>
</organism>
<evidence type="ECO:0000313" key="2">
    <source>
        <dbReference type="EMBL" id="EED91593.1"/>
    </source>
</evidence>
<dbReference type="KEGG" id="tps:THAPSDRAFT_6238"/>
<dbReference type="PROSITE" id="PS50815">
    <property type="entry name" value="HORMA"/>
    <property type="match status" value="1"/>
</dbReference>
<name>B8C5Z3_THAPS</name>
<feature type="domain" description="HORMA" evidence="1">
    <location>
        <begin position="23"/>
        <end position="340"/>
    </location>
</feature>
<evidence type="ECO:0000313" key="3">
    <source>
        <dbReference type="Proteomes" id="UP000001449"/>
    </source>
</evidence>
<dbReference type="GO" id="GO:0016035">
    <property type="term" value="C:zeta DNA polymerase complex"/>
    <property type="evidence" value="ECO:0000318"/>
    <property type="project" value="GO_Central"/>
</dbReference>
<dbReference type="PANTHER" id="PTHR11842">
    <property type="entry name" value="MITOTIC SPINDLE ASSEMBLY CHECKPOINT PROTEIN MAD2"/>
    <property type="match status" value="1"/>
</dbReference>
<dbReference type="InterPro" id="IPR003511">
    <property type="entry name" value="HORMA_dom"/>
</dbReference>